<reference evidence="2" key="1">
    <citation type="submission" date="2023-10" db="EMBL/GenBank/DDBJ databases">
        <title>Genome assembly of Pristionchus species.</title>
        <authorList>
            <person name="Yoshida K."/>
            <person name="Sommer R.J."/>
        </authorList>
    </citation>
    <scope>NUCLEOTIDE SEQUENCE</scope>
    <source>
        <strain evidence="2">RS5133</strain>
    </source>
</reference>
<proteinExistence type="predicted"/>
<evidence type="ECO:0000313" key="2">
    <source>
        <dbReference type="EMBL" id="GMT23175.1"/>
    </source>
</evidence>
<dbReference type="PANTHER" id="PTHR23360:SF5">
    <property type="entry name" value="G-PROTEIN COUPLED RECEPTORS FAMILY 1 PROFILE DOMAIN-CONTAINING PROTEIN"/>
    <property type="match status" value="1"/>
</dbReference>
<evidence type="ECO:0008006" key="4">
    <source>
        <dbReference type="Google" id="ProtNLM"/>
    </source>
</evidence>
<feature type="transmembrane region" description="Helical" evidence="1">
    <location>
        <begin position="46"/>
        <end position="67"/>
    </location>
</feature>
<dbReference type="InterPro" id="IPR047130">
    <property type="entry name" value="7TM_GPCR_Srsx_nematod"/>
</dbReference>
<gene>
    <name evidence="2" type="ORF">PFISCL1PPCAC_14472</name>
</gene>
<dbReference type="Pfam" id="PF10320">
    <property type="entry name" value="7TM_GPCR_Srsx"/>
    <property type="match status" value="1"/>
</dbReference>
<dbReference type="EMBL" id="BTSY01000004">
    <property type="protein sequence ID" value="GMT23175.1"/>
    <property type="molecule type" value="Genomic_DNA"/>
</dbReference>
<keyword evidence="1" id="KW-0472">Membrane</keyword>
<comment type="caution">
    <text evidence="2">The sequence shown here is derived from an EMBL/GenBank/DDBJ whole genome shotgun (WGS) entry which is preliminary data.</text>
</comment>
<sequence length="99" mass="11141">VSPSMRRAFRCIFIVMIFDVGGWATSIALLHFTIAMDFTDETHIVMIYVTGLFVNFGLAVKASIYYINSMEYRQAFVDVLGLPGMRMPMQSTSTVTDLT</sequence>
<dbReference type="PANTHER" id="PTHR23360">
    <property type="entry name" value="G-PROTEIN COUPLED RECEPTORS FAMILY 1 PROFILE DOMAIN-CONTAINING PROTEIN-RELATED"/>
    <property type="match status" value="1"/>
</dbReference>
<evidence type="ECO:0000256" key="1">
    <source>
        <dbReference type="SAM" id="Phobius"/>
    </source>
</evidence>
<dbReference type="InterPro" id="IPR019424">
    <property type="entry name" value="7TM_GPCR_Srsx"/>
</dbReference>
<feature type="transmembrane region" description="Helical" evidence="1">
    <location>
        <begin position="12"/>
        <end position="34"/>
    </location>
</feature>
<feature type="non-terminal residue" evidence="2">
    <location>
        <position position="99"/>
    </location>
</feature>
<accession>A0AAV5VYN0</accession>
<feature type="non-terminal residue" evidence="2">
    <location>
        <position position="1"/>
    </location>
</feature>
<keyword evidence="1" id="KW-1133">Transmembrane helix</keyword>
<name>A0AAV5VYN0_9BILA</name>
<dbReference type="Proteomes" id="UP001432322">
    <property type="component" value="Unassembled WGS sequence"/>
</dbReference>
<dbReference type="AlphaFoldDB" id="A0AAV5VYN0"/>
<keyword evidence="3" id="KW-1185">Reference proteome</keyword>
<keyword evidence="1" id="KW-0812">Transmembrane</keyword>
<evidence type="ECO:0000313" key="3">
    <source>
        <dbReference type="Proteomes" id="UP001432322"/>
    </source>
</evidence>
<protein>
    <recommendedName>
        <fullName evidence="4">G protein-coupled receptor</fullName>
    </recommendedName>
</protein>
<organism evidence="2 3">
    <name type="scientific">Pristionchus fissidentatus</name>
    <dbReference type="NCBI Taxonomy" id="1538716"/>
    <lineage>
        <taxon>Eukaryota</taxon>
        <taxon>Metazoa</taxon>
        <taxon>Ecdysozoa</taxon>
        <taxon>Nematoda</taxon>
        <taxon>Chromadorea</taxon>
        <taxon>Rhabditida</taxon>
        <taxon>Rhabditina</taxon>
        <taxon>Diplogasteromorpha</taxon>
        <taxon>Diplogasteroidea</taxon>
        <taxon>Neodiplogasteridae</taxon>
        <taxon>Pristionchus</taxon>
    </lineage>
</organism>